<gene>
    <name evidence="2" type="ORF">NC992_24880</name>
</gene>
<name>A0ABV0KE16_9CYAN</name>
<keyword evidence="3" id="KW-1185">Reference proteome</keyword>
<evidence type="ECO:0000313" key="3">
    <source>
        <dbReference type="Proteomes" id="UP001482513"/>
    </source>
</evidence>
<dbReference type="RefSeq" id="WP_190706870.1">
    <property type="nucleotide sequence ID" value="NZ_JAMPKX010000021.1"/>
</dbReference>
<proteinExistence type="predicted"/>
<feature type="compositionally biased region" description="Basic and acidic residues" evidence="1">
    <location>
        <begin position="80"/>
        <end position="91"/>
    </location>
</feature>
<dbReference type="Proteomes" id="UP001482513">
    <property type="component" value="Unassembled WGS sequence"/>
</dbReference>
<evidence type="ECO:0000256" key="1">
    <source>
        <dbReference type="SAM" id="MobiDB-lite"/>
    </source>
</evidence>
<comment type="caution">
    <text evidence="2">The sequence shown here is derived from an EMBL/GenBank/DDBJ whole genome shotgun (WGS) entry which is preliminary data.</text>
</comment>
<protein>
    <submittedName>
        <fullName evidence="2">Uncharacterized protein</fullName>
    </submittedName>
</protein>
<reference evidence="2 3" key="1">
    <citation type="submission" date="2022-04" db="EMBL/GenBank/DDBJ databases">
        <title>Positive selection, recombination, and allopatry shape intraspecific diversity of widespread and dominant cyanobacteria.</title>
        <authorList>
            <person name="Wei J."/>
            <person name="Shu W."/>
            <person name="Hu C."/>
        </authorList>
    </citation>
    <scope>NUCLEOTIDE SEQUENCE [LARGE SCALE GENOMIC DNA]</scope>
    <source>
        <strain evidence="2 3">DQ-A4</strain>
    </source>
</reference>
<feature type="region of interest" description="Disordered" evidence="1">
    <location>
        <begin position="80"/>
        <end position="102"/>
    </location>
</feature>
<accession>A0ABV0KE16</accession>
<organism evidence="2 3">
    <name type="scientific">Leptolyngbya subtilissima DQ-A4</name>
    <dbReference type="NCBI Taxonomy" id="2933933"/>
    <lineage>
        <taxon>Bacteria</taxon>
        <taxon>Bacillati</taxon>
        <taxon>Cyanobacteriota</taxon>
        <taxon>Cyanophyceae</taxon>
        <taxon>Leptolyngbyales</taxon>
        <taxon>Leptolyngbyaceae</taxon>
        <taxon>Leptolyngbya group</taxon>
        <taxon>Leptolyngbya</taxon>
    </lineage>
</organism>
<evidence type="ECO:0000313" key="2">
    <source>
        <dbReference type="EMBL" id="MEP0950132.1"/>
    </source>
</evidence>
<dbReference type="EMBL" id="JAMPKX010000021">
    <property type="protein sequence ID" value="MEP0950132.1"/>
    <property type="molecule type" value="Genomic_DNA"/>
</dbReference>
<sequence>MTTGDKAKRAPVAIGPLSVDGFQMLGGSYRRSQTSADDAVGLGRQNVSNFLRLKAIKSLLGEGCTSQIFKAEPDALREQVARQDQQLHEAGLEPWQLPQNER</sequence>